<dbReference type="InterPro" id="IPR012349">
    <property type="entry name" value="Split_barrel_FMN-bd"/>
</dbReference>
<name>A0ABR7WHJ1_9ACTN</name>
<accession>A0ABR7WHJ1</accession>
<dbReference type="Proteomes" id="UP000602395">
    <property type="component" value="Unassembled WGS sequence"/>
</dbReference>
<protein>
    <submittedName>
        <fullName evidence="1">Nitroreductase family deazaflavin-dependent oxidoreductase</fullName>
    </submittedName>
</protein>
<gene>
    <name evidence="1" type="ORF">IDF66_21860</name>
</gene>
<sequence length="115" mass="12586">MNRFQQTASIVNKFVTPVLRLPGLGSVLGRSMMVLRYTGRTSGKSFELPVGYRRDGGDIVVGVAMPDKKSWWRNFTGEGGPVTMVTDGTTRTGHAISRRDDKGQVLVRIAVDTDS</sequence>
<reference evidence="1 2" key="1">
    <citation type="submission" date="2020-09" db="EMBL/GenBank/DDBJ databases">
        <title>Novel species in genus Gordonia.</title>
        <authorList>
            <person name="Zhang G."/>
        </authorList>
    </citation>
    <scope>NUCLEOTIDE SEQUENCE [LARGE SCALE GENOMIC DNA]</scope>
    <source>
        <strain evidence="1 2">ON-33</strain>
    </source>
</reference>
<keyword evidence="2" id="KW-1185">Reference proteome</keyword>
<dbReference type="InterPro" id="IPR004378">
    <property type="entry name" value="F420H2_quin_Rdtase"/>
</dbReference>
<dbReference type="EMBL" id="JACWMS010000005">
    <property type="protein sequence ID" value="MBD1322234.1"/>
    <property type="molecule type" value="Genomic_DNA"/>
</dbReference>
<dbReference type="Pfam" id="PF04075">
    <property type="entry name" value="F420H2_quin_red"/>
    <property type="match status" value="1"/>
</dbReference>
<proteinExistence type="predicted"/>
<evidence type="ECO:0000313" key="2">
    <source>
        <dbReference type="Proteomes" id="UP000602395"/>
    </source>
</evidence>
<dbReference type="RefSeq" id="WP_190268602.1">
    <property type="nucleotide sequence ID" value="NZ_BAABAD010000004.1"/>
</dbReference>
<dbReference type="Gene3D" id="2.30.110.10">
    <property type="entry name" value="Electron Transport, Fmn-binding Protein, Chain A"/>
    <property type="match status" value="1"/>
</dbReference>
<comment type="caution">
    <text evidence="1">The sequence shown here is derived from an EMBL/GenBank/DDBJ whole genome shotgun (WGS) entry which is preliminary data.</text>
</comment>
<evidence type="ECO:0000313" key="1">
    <source>
        <dbReference type="EMBL" id="MBD1322234.1"/>
    </source>
</evidence>
<organism evidence="1 2">
    <name type="scientific">Gordonia hankookensis</name>
    <dbReference type="NCBI Taxonomy" id="589403"/>
    <lineage>
        <taxon>Bacteria</taxon>
        <taxon>Bacillati</taxon>
        <taxon>Actinomycetota</taxon>
        <taxon>Actinomycetes</taxon>
        <taxon>Mycobacteriales</taxon>
        <taxon>Gordoniaceae</taxon>
        <taxon>Gordonia</taxon>
    </lineage>
</organism>